<gene>
    <name evidence="2" type="ORF">CAAN4_E14884</name>
</gene>
<feature type="region of interest" description="Disordered" evidence="1">
    <location>
        <begin position="1"/>
        <end position="31"/>
    </location>
</feature>
<sequence>MTPVLRKRHTRSTSQTVSVSRDEGPGTKVFRVVIRLPPEELEEIRREEIRRNGSPRDGGEDLTSDDFDSDDLLSLDYELNKALNGGDENEENEEEKSEEKGEENEEKSEENVEEKKIVEKKDEEKTVEEPNLGIPTQPDEKIEQSVGNSPALSTTTLSNQSKTNPHTPNVPSKESEDGDYRTIPPNLIATIRSELTDDDSLGIISKMIFTLKDPLSATKISLPVKSSACHHFECFDYDTFCTFNKIPLGIKTITRKDLAKRNFEMKRLEKERQQRANSGGLGANAGFSFVPPPPSVNKTYPQIFIPGPGPGPGMAGHGMGRGTDNKSKLSSYYGPRLTYKCPICDTAFDLRMMMISDAYNFFVKTTPRDVSRVELVDMVKYRILDDRPNSSRQSSAIVEEVIILDDDDEEDYDEEEDKQDKASKPAPGTSNEVPVKQEKWGSDAQYHRHVSEDVFDDGLDDELLSLGTQGKGSWEDPVTID</sequence>
<reference evidence="2 3" key="1">
    <citation type="submission" date="2024-01" db="EMBL/GenBank/DDBJ databases">
        <authorList>
            <consortium name="Genoscope - CEA"/>
            <person name="William W."/>
        </authorList>
    </citation>
    <scope>NUCLEOTIDE SEQUENCE [LARGE SCALE GENOMIC DNA]</scope>
    <source>
        <strain evidence="2 3">29B2s-10</strain>
    </source>
</reference>
<dbReference type="Gene3D" id="3.30.40.10">
    <property type="entry name" value="Zinc/RING finger domain, C3HC4 (zinc finger)"/>
    <property type="match status" value="1"/>
</dbReference>
<evidence type="ECO:0000313" key="2">
    <source>
        <dbReference type="EMBL" id="CAK7909435.1"/>
    </source>
</evidence>
<feature type="compositionally biased region" description="Acidic residues" evidence="1">
    <location>
        <begin position="87"/>
        <end position="108"/>
    </location>
</feature>
<feature type="compositionally biased region" description="Polar residues" evidence="1">
    <location>
        <begin position="145"/>
        <end position="172"/>
    </location>
</feature>
<feature type="region of interest" description="Disordered" evidence="1">
    <location>
        <begin position="402"/>
        <end position="443"/>
    </location>
</feature>
<accession>A0ABP0EI68</accession>
<feature type="compositionally biased region" description="Basic and acidic residues" evidence="1">
    <location>
        <begin position="109"/>
        <end position="128"/>
    </location>
</feature>
<feature type="compositionally biased region" description="Basic residues" evidence="1">
    <location>
        <begin position="1"/>
        <end position="11"/>
    </location>
</feature>
<evidence type="ECO:0008006" key="4">
    <source>
        <dbReference type="Google" id="ProtNLM"/>
    </source>
</evidence>
<evidence type="ECO:0000313" key="3">
    <source>
        <dbReference type="Proteomes" id="UP001497600"/>
    </source>
</evidence>
<dbReference type="Proteomes" id="UP001497600">
    <property type="component" value="Chromosome E"/>
</dbReference>
<keyword evidence="3" id="KW-1185">Reference proteome</keyword>
<organism evidence="2 3">
    <name type="scientific">[Candida] anglica</name>
    <dbReference type="NCBI Taxonomy" id="148631"/>
    <lineage>
        <taxon>Eukaryota</taxon>
        <taxon>Fungi</taxon>
        <taxon>Dikarya</taxon>
        <taxon>Ascomycota</taxon>
        <taxon>Saccharomycotina</taxon>
        <taxon>Pichiomycetes</taxon>
        <taxon>Debaryomycetaceae</taxon>
        <taxon>Kurtzmaniella</taxon>
    </lineage>
</organism>
<feature type="compositionally biased region" description="Acidic residues" evidence="1">
    <location>
        <begin position="402"/>
        <end position="417"/>
    </location>
</feature>
<proteinExistence type="predicted"/>
<feature type="compositionally biased region" description="Acidic residues" evidence="1">
    <location>
        <begin position="60"/>
        <end position="73"/>
    </location>
</feature>
<dbReference type="EMBL" id="OZ004257">
    <property type="protein sequence ID" value="CAK7909435.1"/>
    <property type="molecule type" value="Genomic_DNA"/>
</dbReference>
<feature type="region of interest" description="Disordered" evidence="1">
    <location>
        <begin position="45"/>
        <end position="182"/>
    </location>
</feature>
<evidence type="ECO:0000256" key="1">
    <source>
        <dbReference type="SAM" id="MobiDB-lite"/>
    </source>
</evidence>
<protein>
    <recommendedName>
        <fullName evidence="4">SP-RING-type domain-containing protein</fullName>
    </recommendedName>
</protein>
<name>A0ABP0EI68_9ASCO</name>
<dbReference type="InterPro" id="IPR013083">
    <property type="entry name" value="Znf_RING/FYVE/PHD"/>
</dbReference>